<keyword evidence="2" id="KW-0479">Metal-binding</keyword>
<dbReference type="Gene3D" id="3.20.20.120">
    <property type="entry name" value="Enolase-like C-terminal domain"/>
    <property type="match status" value="1"/>
</dbReference>
<feature type="domain" description="Mandelate racemase/muconate lactonizing enzyme C-terminal" evidence="4">
    <location>
        <begin position="149"/>
        <end position="245"/>
    </location>
</feature>
<name>A0A1F6NJC2_9BACT</name>
<dbReference type="GO" id="GO:0046872">
    <property type="term" value="F:metal ion binding"/>
    <property type="evidence" value="ECO:0007669"/>
    <property type="project" value="UniProtKB-KW"/>
</dbReference>
<dbReference type="Pfam" id="PF02746">
    <property type="entry name" value="MR_MLE_N"/>
    <property type="match status" value="1"/>
</dbReference>
<dbReference type="PANTHER" id="PTHR48073">
    <property type="entry name" value="O-SUCCINYLBENZOATE SYNTHASE-RELATED"/>
    <property type="match status" value="1"/>
</dbReference>
<dbReference type="PANTHER" id="PTHR48073:SF2">
    <property type="entry name" value="O-SUCCINYLBENZOATE SYNTHASE"/>
    <property type="match status" value="1"/>
</dbReference>
<evidence type="ECO:0000313" key="5">
    <source>
        <dbReference type="EMBL" id="OGH83938.1"/>
    </source>
</evidence>
<dbReference type="Proteomes" id="UP000177803">
    <property type="component" value="Unassembled WGS sequence"/>
</dbReference>
<dbReference type="Pfam" id="PF13378">
    <property type="entry name" value="MR_MLE_C"/>
    <property type="match status" value="1"/>
</dbReference>
<comment type="caution">
    <text evidence="5">The sequence shown here is derived from an EMBL/GenBank/DDBJ whole genome shotgun (WGS) entry which is preliminary data.</text>
</comment>
<comment type="similarity">
    <text evidence="1">Belongs to the mandelate racemase/muconate lactonizing enzyme family.</text>
</comment>
<dbReference type="InterPro" id="IPR029065">
    <property type="entry name" value="Enolase_C-like"/>
</dbReference>
<dbReference type="InterPro" id="IPR013341">
    <property type="entry name" value="Mandelate_racemase_N_dom"/>
</dbReference>
<sequence length="361" mass="39772">MKIINAKITNYPIKLTTPFKYALATLDFLPYVMITIETDTGIIGHGESAIGWDTTGEMPAGSIQIFNEIALPYLQNRTIDSVESVQAVMNDLNKFIYENTGLKSGVEFALLDVLTQSQNIPVWHLFATHTNHDTITPQIVFSLTASTDPVTIVDKIKNAQQAGVKYFKFKADKNIEQLATILNLVGQALPTAQFILDANQSWEDAEASLSNLARLENLNIAWIEQPVHHDNYGALAAIRQSTKFKIMADESCHNLRDLENLYARQAIDMINIKLAKCGGLMPALAMAKFCETNNIQYVLGSMFNSNLGTASDLHFAALTNCVSYDITPPSMITEDIFAGISFQDYRVAIPTAAGLGVSLKK</sequence>
<proteinExistence type="inferred from homology"/>
<dbReference type="EMBL" id="MFQR01000055">
    <property type="protein sequence ID" value="OGH83938.1"/>
    <property type="molecule type" value="Genomic_DNA"/>
</dbReference>
<dbReference type="Gene3D" id="3.30.390.10">
    <property type="entry name" value="Enolase-like, N-terminal domain"/>
    <property type="match status" value="1"/>
</dbReference>
<dbReference type="InterPro" id="IPR013342">
    <property type="entry name" value="Mandelate_racemase_C"/>
</dbReference>
<dbReference type="SUPFAM" id="SSF54826">
    <property type="entry name" value="Enolase N-terminal domain-like"/>
    <property type="match status" value="1"/>
</dbReference>
<reference evidence="5 6" key="1">
    <citation type="journal article" date="2016" name="Nat. Commun.">
        <title>Thousands of microbial genomes shed light on interconnected biogeochemical processes in an aquifer system.</title>
        <authorList>
            <person name="Anantharaman K."/>
            <person name="Brown C.T."/>
            <person name="Hug L.A."/>
            <person name="Sharon I."/>
            <person name="Castelle C.J."/>
            <person name="Probst A.J."/>
            <person name="Thomas B.C."/>
            <person name="Singh A."/>
            <person name="Wilkins M.J."/>
            <person name="Karaoz U."/>
            <person name="Brodie E.L."/>
            <person name="Williams K.H."/>
            <person name="Hubbard S.S."/>
            <person name="Banfield J.F."/>
        </authorList>
    </citation>
    <scope>NUCLEOTIDE SEQUENCE [LARGE SCALE GENOMIC DNA]</scope>
</reference>
<dbReference type="InterPro" id="IPR029017">
    <property type="entry name" value="Enolase-like_N"/>
</dbReference>
<protein>
    <recommendedName>
        <fullName evidence="4">Mandelate racemase/muconate lactonizing enzyme C-terminal domain-containing protein</fullName>
    </recommendedName>
</protein>
<dbReference type="SFLD" id="SFLDF00009">
    <property type="entry name" value="o-succinylbenzoate_synthase"/>
    <property type="match status" value="1"/>
</dbReference>
<dbReference type="SFLD" id="SFLDG00180">
    <property type="entry name" value="muconate_cycloisomerase"/>
    <property type="match status" value="1"/>
</dbReference>
<dbReference type="AlphaFoldDB" id="A0A1F6NJC2"/>
<dbReference type="GO" id="GO:0016854">
    <property type="term" value="F:racemase and epimerase activity"/>
    <property type="evidence" value="ECO:0007669"/>
    <property type="project" value="UniProtKB-ARBA"/>
</dbReference>
<evidence type="ECO:0000313" key="6">
    <source>
        <dbReference type="Proteomes" id="UP000177803"/>
    </source>
</evidence>
<evidence type="ECO:0000256" key="1">
    <source>
        <dbReference type="ARBA" id="ARBA00008031"/>
    </source>
</evidence>
<organism evidence="5 6">
    <name type="scientific">Candidatus Magasanikbacteria bacterium RIFOXYA2_FULL_44_8</name>
    <dbReference type="NCBI Taxonomy" id="1798696"/>
    <lineage>
        <taxon>Bacteria</taxon>
        <taxon>Candidatus Magasanikiibacteriota</taxon>
    </lineage>
</organism>
<dbReference type="InterPro" id="IPR036849">
    <property type="entry name" value="Enolase-like_C_sf"/>
</dbReference>
<dbReference type="SFLD" id="SFLDS00001">
    <property type="entry name" value="Enolase"/>
    <property type="match status" value="1"/>
</dbReference>
<dbReference type="SUPFAM" id="SSF51604">
    <property type="entry name" value="Enolase C-terminal domain-like"/>
    <property type="match status" value="1"/>
</dbReference>
<evidence type="ECO:0000256" key="3">
    <source>
        <dbReference type="ARBA" id="ARBA00023235"/>
    </source>
</evidence>
<dbReference type="SMART" id="SM00922">
    <property type="entry name" value="MR_MLE"/>
    <property type="match status" value="1"/>
</dbReference>
<gene>
    <name evidence="5" type="ORF">A2261_00120</name>
</gene>
<evidence type="ECO:0000256" key="2">
    <source>
        <dbReference type="ARBA" id="ARBA00022723"/>
    </source>
</evidence>
<evidence type="ECO:0000259" key="4">
    <source>
        <dbReference type="SMART" id="SM00922"/>
    </source>
</evidence>
<keyword evidence="3" id="KW-0413">Isomerase</keyword>
<accession>A0A1F6NJC2</accession>